<dbReference type="InterPro" id="IPR037522">
    <property type="entry name" value="HD_GYP_dom"/>
</dbReference>
<dbReference type="InterPro" id="IPR003607">
    <property type="entry name" value="HD/PDEase_dom"/>
</dbReference>
<dbReference type="Pfam" id="PF01590">
    <property type="entry name" value="GAF"/>
    <property type="match status" value="1"/>
</dbReference>
<dbReference type="SUPFAM" id="SSF109604">
    <property type="entry name" value="HD-domain/PDEase-like"/>
    <property type="match status" value="2"/>
</dbReference>
<accession>A0A4R6M1Z2</accession>
<dbReference type="PANTHER" id="PTHR43155">
    <property type="entry name" value="CYCLIC DI-GMP PHOSPHODIESTERASE PA4108-RELATED"/>
    <property type="match status" value="1"/>
</dbReference>
<dbReference type="SMART" id="SM00065">
    <property type="entry name" value="GAF"/>
    <property type="match status" value="1"/>
</dbReference>
<dbReference type="EMBL" id="SNWX01000001">
    <property type="protein sequence ID" value="TDO95251.1"/>
    <property type="molecule type" value="Genomic_DNA"/>
</dbReference>
<reference evidence="2 3" key="1">
    <citation type="submission" date="2019-03" db="EMBL/GenBank/DDBJ databases">
        <title>Subsurface microbial communities from deep shales in Ohio and West Virginia, USA.</title>
        <authorList>
            <person name="Wrighton K."/>
        </authorList>
    </citation>
    <scope>NUCLEOTIDE SEQUENCE [LARGE SCALE GENOMIC DNA]</scope>
    <source>
        <strain evidence="2 3">MA284_T2</strain>
    </source>
</reference>
<dbReference type="RefSeq" id="WP_133513680.1">
    <property type="nucleotide sequence ID" value="NZ_SNWX01000001.1"/>
</dbReference>
<protein>
    <submittedName>
        <fullName evidence="2">HD-GYP domain-containing protein (C-di-GMP phosphodiesterase class II)</fullName>
    </submittedName>
</protein>
<evidence type="ECO:0000313" key="3">
    <source>
        <dbReference type="Proteomes" id="UP000295064"/>
    </source>
</evidence>
<proteinExistence type="predicted"/>
<dbReference type="AlphaFoldDB" id="A0A4R6M1Z2"/>
<name>A0A4R6M1Z2_9FIRM</name>
<dbReference type="PROSITE" id="PS51832">
    <property type="entry name" value="HD_GYP"/>
    <property type="match status" value="1"/>
</dbReference>
<gene>
    <name evidence="2" type="ORF">DFR79_101252</name>
</gene>
<dbReference type="PANTHER" id="PTHR43155:SF2">
    <property type="entry name" value="CYCLIC DI-GMP PHOSPHODIESTERASE PA4108"/>
    <property type="match status" value="1"/>
</dbReference>
<dbReference type="OrthoDB" id="9759601at2"/>
<comment type="caution">
    <text evidence="2">The sequence shown here is derived from an EMBL/GenBank/DDBJ whole genome shotgun (WGS) entry which is preliminary data.</text>
</comment>
<dbReference type="Gene3D" id="1.10.3210.10">
    <property type="entry name" value="Hypothetical protein af1432"/>
    <property type="match status" value="2"/>
</dbReference>
<evidence type="ECO:0000313" key="2">
    <source>
        <dbReference type="EMBL" id="TDO95251.1"/>
    </source>
</evidence>
<sequence>MNYAKQTIINNIDQLLDIGIALSSGNKTEKVLELILKQARVITNADAGSIYFYENGKLNFKIMQNDTINLEEKYFETKNSLPAVSVTRENVVGYAVIADKLINIEDVYNDDKFDFSGPKKYDRLTGYKTTSMLVIPLKNIDEEVIGVLQLINAKDEQGNTIPFAEEYEKVFSALASQAAITISNFNYLTQIENLLDSFVKSIATAIDARTKYNTNHTKKLVKLVNKIIELINNRNNGAFLNDYFNEERKEQLIMAAWLHDVGKVVTPLTLLNKASRLGDRLELVLQRLDYIRAETDKLYWQKKFEEDSTESLENWYNQKVELIKKARRLIIKLNSGEAPLTAQEEENLKRYSQMSYIDGDGKQQKWLTEYEVDCLMIKRGTLTAAERSQIEEHVKVGKNILQAIPFLDRLKKVPDFVYMHHELLDGSGYPEGLSGNQLPLEVRILTLVDIFEALTASDRPYRNALSIEKALNILGEMVKEEKLDARVFNLFKNNRVWECLENNEQNV</sequence>
<dbReference type="SUPFAM" id="SSF55781">
    <property type="entry name" value="GAF domain-like"/>
    <property type="match status" value="1"/>
</dbReference>
<organism evidence="2 3">
    <name type="scientific">Halanaerobium saccharolyticum</name>
    <dbReference type="NCBI Taxonomy" id="43595"/>
    <lineage>
        <taxon>Bacteria</taxon>
        <taxon>Bacillati</taxon>
        <taxon>Bacillota</taxon>
        <taxon>Clostridia</taxon>
        <taxon>Halanaerobiales</taxon>
        <taxon>Halanaerobiaceae</taxon>
        <taxon>Halanaerobium</taxon>
    </lineage>
</organism>
<dbReference type="CDD" id="cd00077">
    <property type="entry name" value="HDc"/>
    <property type="match status" value="1"/>
</dbReference>
<dbReference type="Proteomes" id="UP000295064">
    <property type="component" value="Unassembled WGS sequence"/>
</dbReference>
<feature type="domain" description="HD-GYP" evidence="1">
    <location>
        <begin position="305"/>
        <end position="506"/>
    </location>
</feature>
<dbReference type="InterPro" id="IPR003018">
    <property type="entry name" value="GAF"/>
</dbReference>
<dbReference type="Pfam" id="PF13487">
    <property type="entry name" value="HD_5"/>
    <property type="match status" value="1"/>
</dbReference>
<evidence type="ECO:0000259" key="1">
    <source>
        <dbReference type="PROSITE" id="PS51832"/>
    </source>
</evidence>
<dbReference type="Gene3D" id="3.30.450.40">
    <property type="match status" value="1"/>
</dbReference>
<dbReference type="InterPro" id="IPR029016">
    <property type="entry name" value="GAF-like_dom_sf"/>
</dbReference>